<feature type="domain" description="Redoxin" evidence="6">
    <location>
        <begin position="41"/>
        <end position="155"/>
    </location>
</feature>
<keyword evidence="5" id="KW-0472">Membrane</keyword>
<organism evidence="7 8">
    <name type="scientific">SAR86 cluster bacterium</name>
    <dbReference type="NCBI Taxonomy" id="2030880"/>
    <lineage>
        <taxon>Bacteria</taxon>
        <taxon>Pseudomonadati</taxon>
        <taxon>Pseudomonadota</taxon>
        <taxon>Gammaproteobacteria</taxon>
        <taxon>SAR86 cluster</taxon>
    </lineage>
</organism>
<dbReference type="InterPro" id="IPR013740">
    <property type="entry name" value="Redoxin"/>
</dbReference>
<proteinExistence type="predicted"/>
<dbReference type="PANTHER" id="PTHR42852:SF6">
    <property type="entry name" value="THIOL:DISULFIDE INTERCHANGE PROTEIN DSBE"/>
    <property type="match status" value="1"/>
</dbReference>
<evidence type="ECO:0000256" key="1">
    <source>
        <dbReference type="ARBA" id="ARBA00004383"/>
    </source>
</evidence>
<evidence type="ECO:0000256" key="5">
    <source>
        <dbReference type="SAM" id="Phobius"/>
    </source>
</evidence>
<dbReference type="InterPro" id="IPR036249">
    <property type="entry name" value="Thioredoxin-like_sf"/>
</dbReference>
<comment type="caution">
    <text evidence="7">The sequence shown here is derived from an EMBL/GenBank/DDBJ whole genome shotgun (WGS) entry which is preliminary data.</text>
</comment>
<evidence type="ECO:0000259" key="6">
    <source>
        <dbReference type="Pfam" id="PF08534"/>
    </source>
</evidence>
<dbReference type="GO" id="GO:0030288">
    <property type="term" value="C:outer membrane-bounded periplasmic space"/>
    <property type="evidence" value="ECO:0007669"/>
    <property type="project" value="InterPro"/>
</dbReference>
<dbReference type="InterPro" id="IPR004799">
    <property type="entry name" value="Periplasmic_diS_OxRdtase_DsbE"/>
</dbReference>
<evidence type="ECO:0000256" key="4">
    <source>
        <dbReference type="ARBA" id="ARBA00023284"/>
    </source>
</evidence>
<reference evidence="7 8" key="1">
    <citation type="submission" date="2019-02" db="EMBL/GenBank/DDBJ databases">
        <title>Prokaryotic population dynamics and viral predation in marine succession experiment using metagenomics: the confinement effect.</title>
        <authorList>
            <person name="Haro-Moreno J.M."/>
            <person name="Rodriguez-Valera F."/>
            <person name="Lopez-Perez M."/>
        </authorList>
    </citation>
    <scope>NUCLEOTIDE SEQUENCE [LARGE SCALE GENOMIC DNA]</scope>
    <source>
        <strain evidence="7">MED-G163</strain>
    </source>
</reference>
<evidence type="ECO:0000313" key="7">
    <source>
        <dbReference type="EMBL" id="RZO20568.1"/>
    </source>
</evidence>
<dbReference type="GO" id="GO:0015036">
    <property type="term" value="F:disulfide oxidoreductase activity"/>
    <property type="evidence" value="ECO:0007669"/>
    <property type="project" value="InterPro"/>
</dbReference>
<comment type="subcellular location">
    <subcellularLocation>
        <location evidence="1">Cell inner membrane</location>
        <topology evidence="1">Single-pass membrane protein</topology>
        <orientation evidence="1">Periplasmic side</orientation>
    </subcellularLocation>
</comment>
<evidence type="ECO:0000256" key="2">
    <source>
        <dbReference type="ARBA" id="ARBA00022748"/>
    </source>
</evidence>
<dbReference type="NCBIfam" id="TIGR00385">
    <property type="entry name" value="dsbE"/>
    <property type="match status" value="1"/>
</dbReference>
<dbReference type="PANTHER" id="PTHR42852">
    <property type="entry name" value="THIOL:DISULFIDE INTERCHANGE PROTEIN DSBE"/>
    <property type="match status" value="1"/>
</dbReference>
<dbReference type="InterPro" id="IPR050553">
    <property type="entry name" value="Thioredoxin_ResA/DsbE_sf"/>
</dbReference>
<accession>A0A520MH66</accession>
<evidence type="ECO:0000313" key="8">
    <source>
        <dbReference type="Proteomes" id="UP000315782"/>
    </source>
</evidence>
<keyword evidence="2" id="KW-0201">Cytochrome c-type biogenesis</keyword>
<dbReference type="Pfam" id="PF08534">
    <property type="entry name" value="Redoxin"/>
    <property type="match status" value="1"/>
</dbReference>
<sequence length="176" mass="20418">MKIILRAILITLPILFFTFFYLYINEDKYYPGADFRKFEMPIFKINSLYDESNISNNDLKGAYLVNVWASWCITCRVEHGFLSKLSNEGIPIIGLNYKDKKDDAISWITKFGDPYELIIHDLKGELALDMGVTGAPETFLLHNGNVIAQYRGEVNKMIWNDVFMPIIEKEEIFNND</sequence>
<name>A0A520MH66_9GAMM</name>
<gene>
    <name evidence="7" type="ORF">EVA96_02795</name>
</gene>
<protein>
    <submittedName>
        <fullName evidence="7">DsbE family thiol:disulfide interchange protein</fullName>
    </submittedName>
</protein>
<dbReference type="GO" id="GO:0005886">
    <property type="term" value="C:plasma membrane"/>
    <property type="evidence" value="ECO:0007669"/>
    <property type="project" value="UniProtKB-SubCell"/>
</dbReference>
<dbReference type="GO" id="GO:0017004">
    <property type="term" value="P:cytochrome complex assembly"/>
    <property type="evidence" value="ECO:0007669"/>
    <property type="project" value="UniProtKB-KW"/>
</dbReference>
<dbReference type="AlphaFoldDB" id="A0A520MH66"/>
<dbReference type="Gene3D" id="3.40.30.10">
    <property type="entry name" value="Glutaredoxin"/>
    <property type="match status" value="1"/>
</dbReference>
<keyword evidence="3" id="KW-1015">Disulfide bond</keyword>
<keyword evidence="4" id="KW-0676">Redox-active center</keyword>
<feature type="transmembrane region" description="Helical" evidence="5">
    <location>
        <begin position="7"/>
        <end position="24"/>
    </location>
</feature>
<keyword evidence="5" id="KW-0812">Transmembrane</keyword>
<keyword evidence="5" id="KW-1133">Transmembrane helix</keyword>
<dbReference type="SUPFAM" id="SSF52833">
    <property type="entry name" value="Thioredoxin-like"/>
    <property type="match status" value="1"/>
</dbReference>
<dbReference type="Proteomes" id="UP000315782">
    <property type="component" value="Unassembled WGS sequence"/>
</dbReference>
<evidence type="ECO:0000256" key="3">
    <source>
        <dbReference type="ARBA" id="ARBA00023157"/>
    </source>
</evidence>
<dbReference type="EMBL" id="SHBI01000017">
    <property type="protein sequence ID" value="RZO20568.1"/>
    <property type="molecule type" value="Genomic_DNA"/>
</dbReference>